<evidence type="ECO:0000313" key="1">
    <source>
        <dbReference type="EMBL" id="MBX45061.1"/>
    </source>
</evidence>
<name>A0A2P2NRM9_RHIMU</name>
<sequence>MYVVAYVCLSLSLFLFLKTFFFKAILVRFCQSGTFQGPGTSLYIELCSERWKLKSMLMSIRSLSRVLQTKSDLTFTIASNGAPNIFLWHC</sequence>
<dbReference type="AlphaFoldDB" id="A0A2P2NRM9"/>
<proteinExistence type="predicted"/>
<dbReference type="EMBL" id="GGEC01064577">
    <property type="protein sequence ID" value="MBX45061.1"/>
    <property type="molecule type" value="Transcribed_RNA"/>
</dbReference>
<protein>
    <submittedName>
        <fullName evidence="1">Uncharacterized protein</fullName>
    </submittedName>
</protein>
<reference evidence="1" key="1">
    <citation type="submission" date="2018-02" db="EMBL/GenBank/DDBJ databases">
        <title>Rhizophora mucronata_Transcriptome.</title>
        <authorList>
            <person name="Meera S.P."/>
            <person name="Sreeshan A."/>
            <person name="Augustine A."/>
        </authorList>
    </citation>
    <scope>NUCLEOTIDE SEQUENCE</scope>
    <source>
        <tissue evidence="1">Leaf</tissue>
    </source>
</reference>
<accession>A0A2P2NRM9</accession>
<organism evidence="1">
    <name type="scientific">Rhizophora mucronata</name>
    <name type="common">Asiatic mangrove</name>
    <dbReference type="NCBI Taxonomy" id="61149"/>
    <lineage>
        <taxon>Eukaryota</taxon>
        <taxon>Viridiplantae</taxon>
        <taxon>Streptophyta</taxon>
        <taxon>Embryophyta</taxon>
        <taxon>Tracheophyta</taxon>
        <taxon>Spermatophyta</taxon>
        <taxon>Magnoliopsida</taxon>
        <taxon>eudicotyledons</taxon>
        <taxon>Gunneridae</taxon>
        <taxon>Pentapetalae</taxon>
        <taxon>rosids</taxon>
        <taxon>fabids</taxon>
        <taxon>Malpighiales</taxon>
        <taxon>Rhizophoraceae</taxon>
        <taxon>Rhizophora</taxon>
    </lineage>
</organism>